<sequence>MLPISVSLPPKPCNMVFTPVTVSVLAVASPCVVLLPSKLLSLIVQ</sequence>
<gene>
    <name evidence="2" type="ORF">BAZSYMA_ACONTIG181511_3</name>
</gene>
<accession>A0A1H6JKZ6</accession>
<keyword evidence="1" id="KW-0472">Membrane</keyword>
<dbReference type="AlphaFoldDB" id="A0A1H6JKZ6"/>
<dbReference type="EMBL" id="CDSC02000029">
    <property type="protein sequence ID" value="SEH59699.1"/>
    <property type="molecule type" value="Genomic_DNA"/>
</dbReference>
<dbReference type="Proteomes" id="UP000198988">
    <property type="component" value="Unassembled WGS sequence"/>
</dbReference>
<organism evidence="2 3">
    <name type="scientific">Bathymodiolus azoricus thioautotrophic gill symbiont</name>
    <dbReference type="NCBI Taxonomy" id="235205"/>
    <lineage>
        <taxon>Bacteria</taxon>
        <taxon>Pseudomonadati</taxon>
        <taxon>Pseudomonadota</taxon>
        <taxon>Gammaproteobacteria</taxon>
        <taxon>sulfur-oxidizing symbionts</taxon>
    </lineage>
</organism>
<feature type="transmembrane region" description="Helical" evidence="1">
    <location>
        <begin position="15"/>
        <end position="35"/>
    </location>
</feature>
<reference evidence="3" key="1">
    <citation type="submission" date="2016-06" db="EMBL/GenBank/DDBJ databases">
        <authorList>
            <person name="Petersen J."/>
            <person name="Sayavedra L."/>
        </authorList>
    </citation>
    <scope>NUCLEOTIDE SEQUENCE [LARGE SCALE GENOMIC DNA]</scope>
    <source>
        <strain evidence="3">BazSymA</strain>
    </source>
</reference>
<keyword evidence="1" id="KW-1133">Transmembrane helix</keyword>
<evidence type="ECO:0000256" key="1">
    <source>
        <dbReference type="SAM" id="Phobius"/>
    </source>
</evidence>
<name>A0A1H6JKZ6_9GAMM</name>
<proteinExistence type="predicted"/>
<evidence type="ECO:0000313" key="3">
    <source>
        <dbReference type="Proteomes" id="UP000198988"/>
    </source>
</evidence>
<evidence type="ECO:0000313" key="2">
    <source>
        <dbReference type="EMBL" id="SEH59699.1"/>
    </source>
</evidence>
<protein>
    <submittedName>
        <fullName evidence="2">Uncharacterized protein</fullName>
    </submittedName>
</protein>
<keyword evidence="1" id="KW-0812">Transmembrane</keyword>